<proteinExistence type="predicted"/>
<accession>A0AAU6VDH8</accession>
<dbReference type="SUPFAM" id="SSF53448">
    <property type="entry name" value="Nucleotide-diphospho-sugar transferases"/>
    <property type="match status" value="1"/>
</dbReference>
<dbReference type="SUPFAM" id="SSF56112">
    <property type="entry name" value="Protein kinase-like (PK-like)"/>
    <property type="match status" value="1"/>
</dbReference>
<gene>
    <name evidence="1" type="ORF">MRM63_12660</name>
</gene>
<sequence>MFLIMSASFVDQELQSEFGKIPPSFLPLGNRRLFQHQIKLAPESCDIYLSVPESYSISKTDEQWLVQHGITILKVPDGLSLGASLVTSLNLSEHDLKSPLHVLFGDTLFHNLPVGDNIVCVSEVNSSYNWAVVTHDDMKWLKDSDNRIDSNVKNVVNGYFRFSSPRDIIRSITRSNWNFLEGLNCYHAEVGLTAVYSDKWLDFGHVNTYYRSKAHFTTQRAFNELTITSEYVEKSSFKNSKIAAESNWFSSLPFSLRNYIPQYLGSENNGSKVSYKLEYLYLTALNELYVFSSLPTNVWEQILRQCLGFIKSCQKEHAPQSFLSNTLDELFGEKTKSRLDEYCQSKGISISDKWSFNDDEAISLEQLLLDSEKNLPKPDQEQWPLCVLHGDFCFSNILYDFRSDRVKTIDPRGMTPTGEKTIYGDIRYDIAKLSHSIIGMYDWIIAGYYSVDIIGNNINFSIDESHNHKKIQQRFIDIVQEEFEINASSLLAMQIQLFLSMLPLHQDDRIRQDALFANAFRLYSLMKRLEK</sequence>
<dbReference type="EMBL" id="CP095350">
    <property type="protein sequence ID" value="XAG84343.1"/>
    <property type="molecule type" value="Genomic_DNA"/>
</dbReference>
<dbReference type="AlphaFoldDB" id="A0AAU6VDH8"/>
<dbReference type="InterPro" id="IPR011009">
    <property type="entry name" value="Kinase-like_dom_sf"/>
</dbReference>
<protein>
    <submittedName>
        <fullName evidence="1">Capsular biosynthesis protein</fullName>
    </submittedName>
</protein>
<dbReference type="InterPro" id="IPR029044">
    <property type="entry name" value="Nucleotide-diphossugar_trans"/>
</dbReference>
<reference evidence="1" key="1">
    <citation type="submission" date="2022-03" db="EMBL/GenBank/DDBJ databases">
        <title>Sea Food Isolates.</title>
        <authorList>
            <person name="Li c."/>
        </authorList>
    </citation>
    <scope>NUCLEOTIDE SEQUENCE</scope>
    <source>
        <strain evidence="1">19MO03SA05</strain>
    </source>
</reference>
<organism evidence="1">
    <name type="scientific">bacterium 19MO03SA05</name>
    <dbReference type="NCBI Taxonomy" id="2920620"/>
    <lineage>
        <taxon>Bacteria</taxon>
    </lineage>
</organism>
<name>A0AAU6VDH8_UNCXX</name>
<evidence type="ECO:0000313" key="1">
    <source>
        <dbReference type="EMBL" id="XAG84343.1"/>
    </source>
</evidence>